<reference evidence="1" key="2">
    <citation type="journal article" date="2015" name="Fish Shellfish Immunol.">
        <title>Early steps in the European eel (Anguilla anguilla)-Vibrio vulnificus interaction in the gills: Role of the RtxA13 toxin.</title>
        <authorList>
            <person name="Callol A."/>
            <person name="Pajuelo D."/>
            <person name="Ebbesson L."/>
            <person name="Teles M."/>
            <person name="MacKenzie S."/>
            <person name="Amaro C."/>
        </authorList>
    </citation>
    <scope>NUCLEOTIDE SEQUENCE</scope>
</reference>
<evidence type="ECO:0000313" key="1">
    <source>
        <dbReference type="EMBL" id="JAH37274.1"/>
    </source>
</evidence>
<name>A0A0E9S791_ANGAN</name>
<reference evidence="1" key="1">
    <citation type="submission" date="2014-11" db="EMBL/GenBank/DDBJ databases">
        <authorList>
            <person name="Amaro Gonzalez C."/>
        </authorList>
    </citation>
    <scope>NUCLEOTIDE SEQUENCE</scope>
</reference>
<protein>
    <submittedName>
        <fullName evidence="1">Uncharacterized protein</fullName>
    </submittedName>
</protein>
<proteinExistence type="predicted"/>
<dbReference type="EMBL" id="GBXM01071303">
    <property type="protein sequence ID" value="JAH37274.1"/>
    <property type="molecule type" value="Transcribed_RNA"/>
</dbReference>
<sequence length="30" mass="3427">MHNSLSAQHWFSLQIPYSHLVWTTASLPSS</sequence>
<dbReference type="AlphaFoldDB" id="A0A0E9S791"/>
<accession>A0A0E9S791</accession>
<organism evidence="1">
    <name type="scientific">Anguilla anguilla</name>
    <name type="common">European freshwater eel</name>
    <name type="synonym">Muraena anguilla</name>
    <dbReference type="NCBI Taxonomy" id="7936"/>
    <lineage>
        <taxon>Eukaryota</taxon>
        <taxon>Metazoa</taxon>
        <taxon>Chordata</taxon>
        <taxon>Craniata</taxon>
        <taxon>Vertebrata</taxon>
        <taxon>Euteleostomi</taxon>
        <taxon>Actinopterygii</taxon>
        <taxon>Neopterygii</taxon>
        <taxon>Teleostei</taxon>
        <taxon>Anguilliformes</taxon>
        <taxon>Anguillidae</taxon>
        <taxon>Anguilla</taxon>
    </lineage>
</organism>